<dbReference type="SMART" id="SM00386">
    <property type="entry name" value="HAT"/>
    <property type="match status" value="7"/>
</dbReference>
<feature type="region of interest" description="Disordered" evidence="2">
    <location>
        <begin position="241"/>
        <end position="281"/>
    </location>
</feature>
<dbReference type="PROSITE" id="PS50005">
    <property type="entry name" value="TPR"/>
    <property type="match status" value="1"/>
</dbReference>
<feature type="repeat" description="TPR" evidence="1">
    <location>
        <begin position="155"/>
        <end position="188"/>
    </location>
</feature>
<organism evidence="3 4">
    <name type="scientific">Acacia crassicarpa</name>
    <name type="common">northern wattle</name>
    <dbReference type="NCBI Taxonomy" id="499986"/>
    <lineage>
        <taxon>Eukaryota</taxon>
        <taxon>Viridiplantae</taxon>
        <taxon>Streptophyta</taxon>
        <taxon>Embryophyta</taxon>
        <taxon>Tracheophyta</taxon>
        <taxon>Spermatophyta</taxon>
        <taxon>Magnoliopsida</taxon>
        <taxon>eudicotyledons</taxon>
        <taxon>Gunneridae</taxon>
        <taxon>Pentapetalae</taxon>
        <taxon>rosids</taxon>
        <taxon>fabids</taxon>
        <taxon>Fabales</taxon>
        <taxon>Fabaceae</taxon>
        <taxon>Caesalpinioideae</taxon>
        <taxon>mimosoid clade</taxon>
        <taxon>Acacieae</taxon>
        <taxon>Acacia</taxon>
    </lineage>
</organism>
<reference evidence="3" key="1">
    <citation type="submission" date="2023-10" db="EMBL/GenBank/DDBJ databases">
        <title>Chromosome-level genome of the transformable northern wattle, Acacia crassicarpa.</title>
        <authorList>
            <person name="Massaro I."/>
            <person name="Sinha N.R."/>
            <person name="Poethig S."/>
            <person name="Leichty A.R."/>
        </authorList>
    </citation>
    <scope>NUCLEOTIDE SEQUENCE</scope>
    <source>
        <strain evidence="3">Acra3RX</strain>
        <tissue evidence="3">Leaf</tissue>
    </source>
</reference>
<evidence type="ECO:0000313" key="4">
    <source>
        <dbReference type="Proteomes" id="UP001293593"/>
    </source>
</evidence>
<gene>
    <name evidence="3" type="ORF">QN277_027174</name>
</gene>
<proteinExistence type="predicted"/>
<evidence type="ECO:0000256" key="1">
    <source>
        <dbReference type="PROSITE-ProRule" id="PRU00339"/>
    </source>
</evidence>
<dbReference type="Proteomes" id="UP001293593">
    <property type="component" value="Unassembled WGS sequence"/>
</dbReference>
<keyword evidence="1" id="KW-0802">TPR repeat</keyword>
<feature type="region of interest" description="Disordered" evidence="2">
    <location>
        <begin position="1"/>
        <end position="20"/>
    </location>
</feature>
<dbReference type="InterPro" id="IPR003107">
    <property type="entry name" value="HAT"/>
</dbReference>
<evidence type="ECO:0000313" key="3">
    <source>
        <dbReference type="EMBL" id="KAK4266219.1"/>
    </source>
</evidence>
<dbReference type="EMBL" id="JAWXYG010000008">
    <property type="protein sequence ID" value="KAK4266219.1"/>
    <property type="molecule type" value="Genomic_DNA"/>
</dbReference>
<dbReference type="Gene3D" id="1.25.40.10">
    <property type="entry name" value="Tetratricopeptide repeat domain"/>
    <property type="match status" value="3"/>
</dbReference>
<name>A0AAE1JDP5_9FABA</name>
<evidence type="ECO:0000256" key="2">
    <source>
        <dbReference type="SAM" id="MobiDB-lite"/>
    </source>
</evidence>
<sequence>MDELPTSKSPKEDASLHHPLTLRTAPSFDIYYSSEGFADGDKDAEEVLQRTIAIGQSIQVLGSGQFSFGNKEMDLIEEEGESDKDDLDRIRKLGLEEEVEPASPAMYLASGLGIDGTGFGFDSFPIDDLCLPNLDGSGNFEDHYKRMIDDYPCHPLILRNYAQILQSKGDLHGAEEYFLRATLVDPNNGEILMQYAKLVWDLHRDKQRALEYFERAAQASSPDSHVLAAYANFLWEIEDADGDGDEEGGKHDTNSKVQNENNEQKIKSVSPPKQDDKDTDVEEYHRKMIDENPSNPLFLKSYAQFLIQILIFSYQIVWQSKGDLHGAGECLSRVILTDPGDGKILMQYAQLVWELHQDKDKALTYFERAAQVAPLDSDVQAAYASFLWEIEDDEEEGGKQQSNSEEKEEQEHHIRIVKGGKIENDEVHLTLANRGKDGDIEDYSKKMIDENPNDPYFLKTYAQFLIQSKKDLQAAEKYYSRAILVNPGDGEMISEYAKLEWQLHHDWRKALSYFEQAVEASPEDSNVLAAYACFLWEAEDVEAEISE</sequence>
<dbReference type="PANTHER" id="PTHR26312:SF217">
    <property type="entry name" value="N-ACETYLGLUCOSAMINE TRANSFERASE, OGT PROTEIN, PUTATIVE-RELATED"/>
    <property type="match status" value="1"/>
</dbReference>
<keyword evidence="4" id="KW-1185">Reference proteome</keyword>
<comment type="caution">
    <text evidence="3">The sequence shown here is derived from an EMBL/GenBank/DDBJ whole genome shotgun (WGS) entry which is preliminary data.</text>
</comment>
<protein>
    <submittedName>
        <fullName evidence="3">Uncharacterized protein</fullName>
    </submittedName>
</protein>
<dbReference type="InterPro" id="IPR019734">
    <property type="entry name" value="TPR_rpt"/>
</dbReference>
<accession>A0AAE1JDP5</accession>
<dbReference type="Pfam" id="PF13432">
    <property type="entry name" value="TPR_16"/>
    <property type="match status" value="1"/>
</dbReference>
<dbReference type="GO" id="GO:0006396">
    <property type="term" value="P:RNA processing"/>
    <property type="evidence" value="ECO:0007669"/>
    <property type="project" value="InterPro"/>
</dbReference>
<dbReference type="PANTHER" id="PTHR26312">
    <property type="entry name" value="TETRATRICOPEPTIDE REPEAT PROTEIN 5"/>
    <property type="match status" value="1"/>
</dbReference>
<dbReference type="SUPFAM" id="SSF48452">
    <property type="entry name" value="TPR-like"/>
    <property type="match status" value="1"/>
</dbReference>
<dbReference type="AlphaFoldDB" id="A0AAE1JDP5"/>
<dbReference type="InterPro" id="IPR011990">
    <property type="entry name" value="TPR-like_helical_dom_sf"/>
</dbReference>